<organism evidence="1 2">
    <name type="scientific">Vescimonas fastidiosa</name>
    <dbReference type="NCBI Taxonomy" id="2714353"/>
    <lineage>
        <taxon>Bacteria</taxon>
        <taxon>Bacillati</taxon>
        <taxon>Bacillota</taxon>
        <taxon>Clostridia</taxon>
        <taxon>Eubacteriales</taxon>
        <taxon>Oscillospiraceae</taxon>
        <taxon>Vescimonas</taxon>
    </lineage>
</organism>
<dbReference type="AlphaFoldDB" id="A0A810PRX5"/>
<dbReference type="InterPro" id="IPR043752">
    <property type="entry name" value="DUF5697"/>
</dbReference>
<dbReference type="EMBL" id="AP023415">
    <property type="protein sequence ID" value="BCK78670.1"/>
    <property type="molecule type" value="Genomic_DNA"/>
</dbReference>
<reference evidence="1" key="1">
    <citation type="submission" date="2020-09" db="EMBL/GenBank/DDBJ databases">
        <title>New species isolated from human feces.</title>
        <authorList>
            <person name="Kitahara M."/>
            <person name="Shigeno Y."/>
            <person name="Shime M."/>
            <person name="Matsumoto Y."/>
            <person name="Nakamura S."/>
            <person name="Motooka D."/>
            <person name="Fukuoka S."/>
            <person name="Nishikawa H."/>
            <person name="Benno Y."/>
        </authorList>
    </citation>
    <scope>NUCLEOTIDE SEQUENCE</scope>
    <source>
        <strain evidence="1">MM35</strain>
    </source>
</reference>
<protein>
    <submittedName>
        <fullName evidence="1">Uncharacterized protein</fullName>
    </submittedName>
</protein>
<evidence type="ECO:0000313" key="1">
    <source>
        <dbReference type="EMBL" id="BCK78670.1"/>
    </source>
</evidence>
<keyword evidence="2" id="KW-1185">Reference proteome</keyword>
<proteinExistence type="predicted"/>
<gene>
    <name evidence="1" type="ORF">MM35RIKEN_08620</name>
</gene>
<dbReference type="RefSeq" id="WP_212819600.1">
    <property type="nucleotide sequence ID" value="NZ_AP023415.1"/>
</dbReference>
<accession>A0A810PRX5</accession>
<name>A0A810PRX5_9FIRM</name>
<evidence type="ECO:0000313" key="2">
    <source>
        <dbReference type="Proteomes" id="UP000681343"/>
    </source>
</evidence>
<dbReference type="KEGG" id="vfa:MM35RIKEN_08620"/>
<sequence>MKTRGEIYSKEAADILRNITTYHYMRHDQLLRLYPGKEEKIDNLLSFFLRQGRIFRDEHSGLYHDGTEAHADKEMLAALWVLTDFIDRVDYHSSTDFPVKLIFIADGELYEVIYVETGGEALIEHAVAKQPDDAEKRIVIVESAEQIGKLNIPDVTAYCTVDMNTGAVQYYKQE</sequence>
<dbReference type="Pfam" id="PF18954">
    <property type="entry name" value="DUF5697"/>
    <property type="match status" value="1"/>
</dbReference>
<dbReference type="Proteomes" id="UP000681343">
    <property type="component" value="Chromosome"/>
</dbReference>